<reference evidence="4 5" key="1">
    <citation type="submission" date="2020-01" db="EMBL/GenBank/DDBJ databases">
        <authorList>
            <person name="Gulvik C.A."/>
            <person name="Batra D.G."/>
        </authorList>
    </citation>
    <scope>NUCLEOTIDE SEQUENCE [LARGE SCALE GENOMIC DNA]</scope>
    <source>
        <strain evidence="4 5">W9323</strain>
    </source>
</reference>
<evidence type="ECO:0000313" key="5">
    <source>
        <dbReference type="Proteomes" id="UP000503088"/>
    </source>
</evidence>
<evidence type="ECO:0000313" key="4">
    <source>
        <dbReference type="EMBL" id="QKG84357.1"/>
    </source>
</evidence>
<dbReference type="InterPro" id="IPR016192">
    <property type="entry name" value="APOBEC/CMP_deaminase_Zn-bd"/>
</dbReference>
<evidence type="ECO:0000256" key="1">
    <source>
        <dbReference type="ARBA" id="ARBA00022723"/>
    </source>
</evidence>
<dbReference type="EMBL" id="CP048104">
    <property type="protein sequence ID" value="QKG84357.1"/>
    <property type="molecule type" value="Genomic_DNA"/>
</dbReference>
<accession>A0A7D4CVL5</accession>
<dbReference type="InterPro" id="IPR002125">
    <property type="entry name" value="CMP_dCMP_dom"/>
</dbReference>
<dbReference type="Pfam" id="PF00383">
    <property type="entry name" value="dCMP_cyt_deam_1"/>
    <property type="match status" value="1"/>
</dbReference>
<evidence type="ECO:0000256" key="2">
    <source>
        <dbReference type="ARBA" id="ARBA00022833"/>
    </source>
</evidence>
<sequence>MNQKDYMQTAIDLASKNVRMTKGTPFGAVIVKDGEIIASGANDVHIIHDPTAHAEIQAIRQACEKLGREILDDCELYASGEPCSMCLGAIHWAGFKAVYFAADMDVSVKEGLTVTREPGSIPVKQLDMEGHEEEPFVLWRQLESNTTK</sequence>
<feature type="domain" description="CMP/dCMP-type deaminase" evidence="3">
    <location>
        <begin position="1"/>
        <end position="115"/>
    </location>
</feature>
<name>A0A7D4CVL5_9BACL</name>
<dbReference type="PROSITE" id="PS00903">
    <property type="entry name" value="CYT_DCMP_DEAMINASES_1"/>
    <property type="match status" value="1"/>
</dbReference>
<dbReference type="Proteomes" id="UP000503088">
    <property type="component" value="Chromosome"/>
</dbReference>
<dbReference type="KEGG" id="kpul:GXN76_07615"/>
<dbReference type="PROSITE" id="PS51747">
    <property type="entry name" value="CYT_DCMP_DEAMINASES_2"/>
    <property type="match status" value="1"/>
</dbReference>
<dbReference type="PANTHER" id="PTHR11079:SF161">
    <property type="entry name" value="CMP_DCMP-TYPE DEAMINASE DOMAIN-CONTAINING PROTEIN"/>
    <property type="match status" value="1"/>
</dbReference>
<dbReference type="CDD" id="cd01285">
    <property type="entry name" value="nucleoside_deaminase"/>
    <property type="match status" value="1"/>
</dbReference>
<dbReference type="PANTHER" id="PTHR11079">
    <property type="entry name" value="CYTOSINE DEAMINASE FAMILY MEMBER"/>
    <property type="match status" value="1"/>
</dbReference>
<dbReference type="Gene3D" id="3.40.140.10">
    <property type="entry name" value="Cytidine Deaminase, domain 2"/>
    <property type="match status" value="1"/>
</dbReference>
<organism evidence="4 5">
    <name type="scientific">Kroppenstedtia pulmonis</name>
    <dbReference type="NCBI Taxonomy" id="1380685"/>
    <lineage>
        <taxon>Bacteria</taxon>
        <taxon>Bacillati</taxon>
        <taxon>Bacillota</taxon>
        <taxon>Bacilli</taxon>
        <taxon>Bacillales</taxon>
        <taxon>Thermoactinomycetaceae</taxon>
        <taxon>Kroppenstedtia</taxon>
    </lineage>
</organism>
<keyword evidence="5" id="KW-1185">Reference proteome</keyword>
<dbReference type="RefSeq" id="WP_173221979.1">
    <property type="nucleotide sequence ID" value="NZ_CP048104.1"/>
</dbReference>
<protein>
    <submittedName>
        <fullName evidence="4">Nucleoside deaminase</fullName>
    </submittedName>
</protein>
<dbReference type="AlphaFoldDB" id="A0A7D4CVL5"/>
<dbReference type="GO" id="GO:0047974">
    <property type="term" value="F:guanosine deaminase activity"/>
    <property type="evidence" value="ECO:0007669"/>
    <property type="project" value="TreeGrafter"/>
</dbReference>
<dbReference type="InterPro" id="IPR016193">
    <property type="entry name" value="Cytidine_deaminase-like"/>
</dbReference>
<proteinExistence type="predicted"/>
<keyword evidence="1" id="KW-0479">Metal-binding</keyword>
<keyword evidence="2" id="KW-0862">Zinc</keyword>
<dbReference type="GO" id="GO:0006152">
    <property type="term" value="P:purine nucleoside catabolic process"/>
    <property type="evidence" value="ECO:0007669"/>
    <property type="project" value="TreeGrafter"/>
</dbReference>
<dbReference type="GO" id="GO:0008270">
    <property type="term" value="F:zinc ion binding"/>
    <property type="evidence" value="ECO:0007669"/>
    <property type="project" value="InterPro"/>
</dbReference>
<dbReference type="SUPFAM" id="SSF53927">
    <property type="entry name" value="Cytidine deaminase-like"/>
    <property type="match status" value="1"/>
</dbReference>
<evidence type="ECO:0000259" key="3">
    <source>
        <dbReference type="PROSITE" id="PS51747"/>
    </source>
</evidence>
<gene>
    <name evidence="4" type="ORF">GXN76_07615</name>
</gene>